<dbReference type="Gene3D" id="3.40.50.2000">
    <property type="entry name" value="Glycogen Phosphorylase B"/>
    <property type="match status" value="2"/>
</dbReference>
<dbReference type="EMBL" id="JPJI01000032">
    <property type="protein sequence ID" value="KEZ93113.1"/>
    <property type="molecule type" value="Genomic_DNA"/>
</dbReference>
<dbReference type="SUPFAM" id="SSF53756">
    <property type="entry name" value="UDP-Glycosyltransferase/glycogen phosphorylase"/>
    <property type="match status" value="1"/>
</dbReference>
<dbReference type="Proteomes" id="UP000028531">
    <property type="component" value="Unassembled WGS sequence"/>
</dbReference>
<proteinExistence type="predicted"/>
<evidence type="ECO:0000313" key="3">
    <source>
        <dbReference type="Proteomes" id="UP000028531"/>
    </source>
</evidence>
<dbReference type="PANTHER" id="PTHR43174:SF3">
    <property type="entry name" value="UDP-N-ACETYLGLUCOSAMINE 2-EPIMERASE"/>
    <property type="match status" value="1"/>
</dbReference>
<accession>A0A084JVX9</accession>
<comment type="caution">
    <text evidence="2">The sequence shown here is derived from an EMBL/GenBank/DDBJ whole genome shotgun (WGS) entry which is preliminary data.</text>
</comment>
<protein>
    <submittedName>
        <fullName evidence="2">UDP-N-acetylglucosamine 2-epimerase</fullName>
    </submittedName>
</protein>
<sequence length="385" mass="43084">MMKIAVATGTRADFGLLRPLMQELKDDSFFKLSVWATAMHLSERFGYTIDEIIKAGFEIHYRIPCLEENDDSIAISKTISRAIDGFATVIDKEKPDFLIILGDRTEMLGAAIAATVATIPIIHIHGGETTIGAYDESIRHSITKMSYLHFTAASVYRNRVIQLGEHPSRVFNVGAIGIDSIKNLPLLSKEELEVNLNFKFRKRNVLITFHPVTLESSSAEEQFTAILKALDELEDTYLIFTHANSDKNGKVINNMIEEYTVLNRDKSLSVISLGQVRYFSMLQYVDLVLGNSSSGILEVPYFNIPTINIGDRQTGRLMSQSVIQCSNKYEDIQKALNLGLDSAFAKAIQKQSLIYGNGTATQQIIKILKNFTKASLKKPFYDLPK</sequence>
<dbReference type="InterPro" id="IPR003331">
    <property type="entry name" value="UDP_GlcNAc_Epimerase_2_dom"/>
</dbReference>
<dbReference type="CDD" id="cd03786">
    <property type="entry name" value="GTB_UDP-GlcNAc_2-Epimerase"/>
    <property type="match status" value="1"/>
</dbReference>
<organism evidence="2 3">
    <name type="scientific">Nonlabens ulvanivorans</name>
    <name type="common">Persicivirga ulvanivorans</name>
    <dbReference type="NCBI Taxonomy" id="906888"/>
    <lineage>
        <taxon>Bacteria</taxon>
        <taxon>Pseudomonadati</taxon>
        <taxon>Bacteroidota</taxon>
        <taxon>Flavobacteriia</taxon>
        <taxon>Flavobacteriales</taxon>
        <taxon>Flavobacteriaceae</taxon>
        <taxon>Nonlabens</taxon>
    </lineage>
</organism>
<feature type="domain" description="UDP-N-acetylglucosamine 2-epimerase" evidence="1">
    <location>
        <begin position="22"/>
        <end position="369"/>
    </location>
</feature>
<dbReference type="PANTHER" id="PTHR43174">
    <property type="entry name" value="UDP-N-ACETYLGLUCOSAMINE 2-EPIMERASE"/>
    <property type="match status" value="1"/>
</dbReference>
<dbReference type="InterPro" id="IPR020004">
    <property type="entry name" value="UDP-GlcNAc_Epase"/>
</dbReference>
<dbReference type="InterPro" id="IPR029767">
    <property type="entry name" value="WecB-like"/>
</dbReference>
<dbReference type="AlphaFoldDB" id="A0A084JVX9"/>
<dbReference type="Pfam" id="PF02350">
    <property type="entry name" value="Epimerase_2"/>
    <property type="match status" value="1"/>
</dbReference>
<gene>
    <name evidence="2" type="ORF">IL45_13400</name>
</gene>
<dbReference type="NCBIfam" id="TIGR03568">
    <property type="entry name" value="NeuC_NnaA"/>
    <property type="match status" value="1"/>
</dbReference>
<evidence type="ECO:0000259" key="1">
    <source>
        <dbReference type="Pfam" id="PF02350"/>
    </source>
</evidence>
<evidence type="ECO:0000313" key="2">
    <source>
        <dbReference type="EMBL" id="KEZ93113.1"/>
    </source>
</evidence>
<dbReference type="GO" id="GO:0004553">
    <property type="term" value="F:hydrolase activity, hydrolyzing O-glycosyl compounds"/>
    <property type="evidence" value="ECO:0007669"/>
    <property type="project" value="InterPro"/>
</dbReference>
<reference evidence="2 3" key="1">
    <citation type="submission" date="2014-07" db="EMBL/GenBank/DDBJ databases">
        <title>Draft genome sequence of Nonlabens ulvanivorans, an ulvan degrading bacterium.</title>
        <authorList>
            <person name="Kopel M."/>
            <person name="Helbert W."/>
            <person name="Henrissat B."/>
            <person name="Doniger T."/>
            <person name="Banin E."/>
        </authorList>
    </citation>
    <scope>NUCLEOTIDE SEQUENCE [LARGE SCALE GENOMIC DNA]</scope>
    <source>
        <strain evidence="2 3">PLR</strain>
    </source>
</reference>
<name>A0A084JVX9_NONUL</name>
<dbReference type="GO" id="GO:0006047">
    <property type="term" value="P:UDP-N-acetylglucosamine metabolic process"/>
    <property type="evidence" value="ECO:0007669"/>
    <property type="project" value="InterPro"/>
</dbReference>